<evidence type="ECO:0000313" key="1">
    <source>
        <dbReference type="EMBL" id="MBB4038011.1"/>
    </source>
</evidence>
<gene>
    <name evidence="1" type="ORF">GGR21_003937</name>
</gene>
<reference evidence="1 2" key="1">
    <citation type="submission" date="2020-08" db="EMBL/GenBank/DDBJ databases">
        <title>Genomic Encyclopedia of Type Strains, Phase IV (KMG-IV): sequencing the most valuable type-strain genomes for metagenomic binning, comparative biology and taxonomic classification.</title>
        <authorList>
            <person name="Goeker M."/>
        </authorList>
    </citation>
    <scope>NUCLEOTIDE SEQUENCE [LARGE SCALE GENOMIC DNA]</scope>
    <source>
        <strain evidence="1 2">DSM 104969</strain>
    </source>
</reference>
<dbReference type="Proteomes" id="UP000555103">
    <property type="component" value="Unassembled WGS sequence"/>
</dbReference>
<protein>
    <submittedName>
        <fullName evidence="1">Uncharacterized protein</fullName>
    </submittedName>
</protein>
<proteinExistence type="predicted"/>
<dbReference type="EMBL" id="JACIEP010000020">
    <property type="protein sequence ID" value="MBB4038011.1"/>
    <property type="molecule type" value="Genomic_DNA"/>
</dbReference>
<sequence length="77" mass="9180">MALKYTQDRQVIHLYCKETDQHYYFGSIQAIYEIFQDWQIGVAAQTLYNRGLLTKYENDRVVIRKGHLIQKSHSKTD</sequence>
<accession>A0A840CSK7</accession>
<name>A0A840CSK7_9BACT</name>
<organism evidence="1 2">
    <name type="scientific">Dysgonomonas hofstadii</name>
    <dbReference type="NCBI Taxonomy" id="637886"/>
    <lineage>
        <taxon>Bacteria</taxon>
        <taxon>Pseudomonadati</taxon>
        <taxon>Bacteroidota</taxon>
        <taxon>Bacteroidia</taxon>
        <taxon>Bacteroidales</taxon>
        <taxon>Dysgonomonadaceae</taxon>
        <taxon>Dysgonomonas</taxon>
    </lineage>
</organism>
<comment type="caution">
    <text evidence="1">The sequence shown here is derived from an EMBL/GenBank/DDBJ whole genome shotgun (WGS) entry which is preliminary data.</text>
</comment>
<evidence type="ECO:0000313" key="2">
    <source>
        <dbReference type="Proteomes" id="UP000555103"/>
    </source>
</evidence>
<keyword evidence="2" id="KW-1185">Reference proteome</keyword>
<dbReference type="RefSeq" id="WP_183308849.1">
    <property type="nucleotide sequence ID" value="NZ_JACIEP010000020.1"/>
</dbReference>
<dbReference type="AlphaFoldDB" id="A0A840CSK7"/>